<keyword evidence="2 6" id="KW-0963">Cytoplasm</keyword>
<evidence type="ECO:0000256" key="2">
    <source>
        <dbReference type="ARBA" id="ARBA00022490"/>
    </source>
</evidence>
<dbReference type="InterPro" id="IPR003761">
    <property type="entry name" value="Exonuc_VII_S"/>
</dbReference>
<keyword evidence="3 6" id="KW-0540">Nuclease</keyword>
<dbReference type="NCBIfam" id="TIGR01280">
    <property type="entry name" value="xseB"/>
    <property type="match status" value="1"/>
</dbReference>
<evidence type="ECO:0000256" key="1">
    <source>
        <dbReference type="ARBA" id="ARBA00009998"/>
    </source>
</evidence>
<dbReference type="Pfam" id="PF02609">
    <property type="entry name" value="Exonuc_VII_S"/>
    <property type="match status" value="1"/>
</dbReference>
<comment type="function">
    <text evidence="6">Bidirectionally degrades single-stranded DNA into large acid-insoluble oligonucleotides, which are then degraded further into small acid-soluble oligonucleotides.</text>
</comment>
<keyword evidence="5 6" id="KW-0269">Exonuclease</keyword>
<dbReference type="Proteomes" id="UP000676565">
    <property type="component" value="Unassembled WGS sequence"/>
</dbReference>
<comment type="catalytic activity">
    <reaction evidence="6">
        <text>Exonucleolytic cleavage in either 5'- to 3'- or 3'- to 5'-direction to yield nucleoside 5'-phosphates.</text>
        <dbReference type="EC" id="3.1.11.6"/>
    </reaction>
</comment>
<comment type="subcellular location">
    <subcellularLocation>
        <location evidence="6">Cytoplasm</location>
    </subcellularLocation>
</comment>
<evidence type="ECO:0000313" key="7">
    <source>
        <dbReference type="EMBL" id="MBP3958284.1"/>
    </source>
</evidence>
<comment type="caution">
    <text evidence="7">The sequence shown here is derived from an EMBL/GenBank/DDBJ whole genome shotgun (WGS) entry which is preliminary data.</text>
</comment>
<protein>
    <recommendedName>
        <fullName evidence="6">Exodeoxyribonuclease 7 small subunit</fullName>
        <ecNumber evidence="6">3.1.11.6</ecNumber>
    </recommendedName>
    <alternativeName>
        <fullName evidence="6">Exodeoxyribonuclease VII small subunit</fullName>
        <shortName evidence="6">Exonuclease VII small subunit</shortName>
    </alternativeName>
</protein>
<dbReference type="EMBL" id="JAGKQQ010000001">
    <property type="protein sequence ID" value="MBP3958284.1"/>
    <property type="molecule type" value="Genomic_DNA"/>
</dbReference>
<dbReference type="RefSeq" id="WP_210658126.1">
    <property type="nucleotide sequence ID" value="NZ_JAGKQQ010000001.1"/>
</dbReference>
<gene>
    <name evidence="6" type="primary">xseB</name>
    <name evidence="7" type="ORF">J8F10_23805</name>
</gene>
<name>A0ABS5BX19_9BACT</name>
<dbReference type="SUPFAM" id="SSF116842">
    <property type="entry name" value="XseB-like"/>
    <property type="match status" value="1"/>
</dbReference>
<evidence type="ECO:0000256" key="6">
    <source>
        <dbReference type="HAMAP-Rule" id="MF_00337"/>
    </source>
</evidence>
<dbReference type="PANTHER" id="PTHR34137">
    <property type="entry name" value="EXODEOXYRIBONUCLEASE 7 SMALL SUBUNIT"/>
    <property type="match status" value="1"/>
</dbReference>
<dbReference type="Gene3D" id="1.10.287.1040">
    <property type="entry name" value="Exonuclease VII, small subunit"/>
    <property type="match status" value="1"/>
</dbReference>
<comment type="subunit">
    <text evidence="6">Heterooligomer composed of large and small subunits.</text>
</comment>
<accession>A0ABS5BX19</accession>
<dbReference type="PANTHER" id="PTHR34137:SF1">
    <property type="entry name" value="EXODEOXYRIBONUCLEASE 7 SMALL SUBUNIT"/>
    <property type="match status" value="1"/>
</dbReference>
<evidence type="ECO:0000313" key="8">
    <source>
        <dbReference type="Proteomes" id="UP000676565"/>
    </source>
</evidence>
<dbReference type="HAMAP" id="MF_00337">
    <property type="entry name" value="Exonuc_7_S"/>
    <property type="match status" value="1"/>
</dbReference>
<reference evidence="7 8" key="1">
    <citation type="submission" date="2021-04" db="EMBL/GenBank/DDBJ databases">
        <authorList>
            <person name="Ivanova A."/>
        </authorList>
    </citation>
    <scope>NUCLEOTIDE SEQUENCE [LARGE SCALE GENOMIC DNA]</scope>
    <source>
        <strain evidence="7 8">G18</strain>
    </source>
</reference>
<evidence type="ECO:0000256" key="5">
    <source>
        <dbReference type="ARBA" id="ARBA00022839"/>
    </source>
</evidence>
<keyword evidence="8" id="KW-1185">Reference proteome</keyword>
<comment type="similarity">
    <text evidence="1 6">Belongs to the XseB family.</text>
</comment>
<proteinExistence type="inferred from homology"/>
<keyword evidence="4 6" id="KW-0378">Hydrolase</keyword>
<dbReference type="InterPro" id="IPR037004">
    <property type="entry name" value="Exonuc_VII_ssu_sf"/>
</dbReference>
<dbReference type="EC" id="3.1.11.6" evidence="6"/>
<sequence length="106" mass="11471">MPDPSPEAPLRFEQALAELDGILRELEDGTTTLEDALARYERGVALLRQCYGQLRDAEQKVKLLAGVSEDGGAELKPFDHVASIETAKAAVRKPAPKSARDPGITE</sequence>
<evidence type="ECO:0000256" key="3">
    <source>
        <dbReference type="ARBA" id="ARBA00022722"/>
    </source>
</evidence>
<evidence type="ECO:0000256" key="4">
    <source>
        <dbReference type="ARBA" id="ARBA00022801"/>
    </source>
</evidence>
<organism evidence="7 8">
    <name type="scientific">Gemmata palustris</name>
    <dbReference type="NCBI Taxonomy" id="2822762"/>
    <lineage>
        <taxon>Bacteria</taxon>
        <taxon>Pseudomonadati</taxon>
        <taxon>Planctomycetota</taxon>
        <taxon>Planctomycetia</taxon>
        <taxon>Gemmatales</taxon>
        <taxon>Gemmataceae</taxon>
        <taxon>Gemmata</taxon>
    </lineage>
</organism>
<dbReference type="GO" id="GO:0008855">
    <property type="term" value="F:exodeoxyribonuclease VII activity"/>
    <property type="evidence" value="ECO:0007669"/>
    <property type="project" value="UniProtKB-EC"/>
</dbReference>
<dbReference type="NCBIfam" id="NF002140">
    <property type="entry name" value="PRK00977.1-4"/>
    <property type="match status" value="1"/>
</dbReference>